<dbReference type="Proteomes" id="UP000620559">
    <property type="component" value="Unassembled WGS sequence"/>
</dbReference>
<dbReference type="InterPro" id="IPR036513">
    <property type="entry name" value="STAS_dom_sf"/>
</dbReference>
<dbReference type="Pfam" id="PF11964">
    <property type="entry name" value="SpoIIAA-like"/>
    <property type="match status" value="1"/>
</dbReference>
<proteinExistence type="predicted"/>
<dbReference type="RefSeq" id="WP_193925062.1">
    <property type="nucleotide sequence ID" value="NZ_JADEWL010000171.1"/>
</dbReference>
<dbReference type="InterPro" id="IPR038396">
    <property type="entry name" value="SpoIIAA-like_sf"/>
</dbReference>
<dbReference type="SUPFAM" id="SSF52091">
    <property type="entry name" value="SpoIIaa-like"/>
    <property type="match status" value="1"/>
</dbReference>
<dbReference type="EMBL" id="JADEWL010000171">
    <property type="protein sequence ID" value="MBE9216477.1"/>
    <property type="molecule type" value="Genomic_DNA"/>
</dbReference>
<keyword evidence="2" id="KW-1185">Reference proteome</keyword>
<dbReference type="Gene3D" id="3.40.50.10600">
    <property type="entry name" value="SpoIIaa-like domains"/>
    <property type="match status" value="1"/>
</dbReference>
<dbReference type="InterPro" id="IPR021866">
    <property type="entry name" value="SpoIIAA-like"/>
</dbReference>
<reference evidence="1" key="1">
    <citation type="submission" date="2020-10" db="EMBL/GenBank/DDBJ databases">
        <authorList>
            <person name="Castelo-Branco R."/>
            <person name="Eusebio N."/>
            <person name="Adriana R."/>
            <person name="Vieira A."/>
            <person name="Brugerolle De Fraissinette N."/>
            <person name="Rezende De Castro R."/>
            <person name="Schneider M.P."/>
            <person name="Vasconcelos V."/>
            <person name="Leao P.N."/>
        </authorList>
    </citation>
    <scope>NUCLEOTIDE SEQUENCE</scope>
    <source>
        <strain evidence="1">LEGE 06105</strain>
    </source>
</reference>
<sequence length="119" mass="14208">MIKLLSMDANNVIGILIKGHVNIKDFELVRNFIAEVEIHYEFLRIYVEIADIKGIYLEDVFKYLEFTLSHFHRFEKQAIVIDKNLITQLEQIRCLLTTSVKIEYFTFEDKCKARYWVLS</sequence>
<accession>A0A8J7K7X4</accession>
<evidence type="ECO:0000313" key="2">
    <source>
        <dbReference type="Proteomes" id="UP000620559"/>
    </source>
</evidence>
<organism evidence="1 2">
    <name type="scientific">Plectonema cf. radiosum LEGE 06105</name>
    <dbReference type="NCBI Taxonomy" id="945769"/>
    <lineage>
        <taxon>Bacteria</taxon>
        <taxon>Bacillati</taxon>
        <taxon>Cyanobacteriota</taxon>
        <taxon>Cyanophyceae</taxon>
        <taxon>Oscillatoriophycideae</taxon>
        <taxon>Oscillatoriales</taxon>
        <taxon>Microcoleaceae</taxon>
        <taxon>Plectonema</taxon>
    </lineage>
</organism>
<protein>
    <submittedName>
        <fullName evidence="1">STAS/SEC14 domain-containing protein</fullName>
    </submittedName>
</protein>
<name>A0A8J7K7X4_9CYAN</name>
<dbReference type="AlphaFoldDB" id="A0A8J7K7X4"/>
<comment type="caution">
    <text evidence="1">The sequence shown here is derived from an EMBL/GenBank/DDBJ whole genome shotgun (WGS) entry which is preliminary data.</text>
</comment>
<gene>
    <name evidence="1" type="ORF">IQ247_28095</name>
</gene>
<evidence type="ECO:0000313" key="1">
    <source>
        <dbReference type="EMBL" id="MBE9216477.1"/>
    </source>
</evidence>